<name>A0A9Q0M2V6_BLOTA</name>
<sequence>MSDHDILGKKLSNKEKMEMFRSGVSQLTTENDVSNVRELLRQRYLKAKAEEELKEETECEVKTTNDEKSKFRDVNTSKMGRQLARVFRFGKSANNNVRQRHNAAQGRPEVDPFDDPNVLLENFGFDNDIDDNGRRFPFVPEHDQEHDDDDIEDDTFGSLLRSFFKNVTWKQLIWFTILLLIYIGGQVWAYKNSFGAVFFAMSLLIFICTNLRKKAPGELSAYSVFNPFCQHIPSTVGDGQPHDNIVLLGQL</sequence>
<feature type="transmembrane region" description="Helical" evidence="1">
    <location>
        <begin position="194"/>
        <end position="211"/>
    </location>
</feature>
<feature type="transmembrane region" description="Helical" evidence="1">
    <location>
        <begin position="171"/>
        <end position="188"/>
    </location>
</feature>
<evidence type="ECO:0000256" key="1">
    <source>
        <dbReference type="SAM" id="Phobius"/>
    </source>
</evidence>
<dbReference type="InterPro" id="IPR039159">
    <property type="entry name" value="SAYSD1"/>
</dbReference>
<dbReference type="PANTHER" id="PTHR13527">
    <property type="entry name" value="SAYSVFN DOMAIN-CONTAINING PROTEIN 1"/>
    <property type="match status" value="1"/>
</dbReference>
<dbReference type="EMBL" id="JAPWDV010000003">
    <property type="protein sequence ID" value="KAJ6218145.1"/>
    <property type="molecule type" value="Genomic_DNA"/>
</dbReference>
<dbReference type="InterPro" id="IPR019387">
    <property type="entry name" value="SAYSvFN_dom"/>
</dbReference>
<protein>
    <recommendedName>
        <fullName evidence="2">SAYSvFN domain-containing protein</fullName>
    </recommendedName>
</protein>
<comment type="caution">
    <text evidence="3">The sequence shown here is derived from an EMBL/GenBank/DDBJ whole genome shotgun (WGS) entry which is preliminary data.</text>
</comment>
<reference evidence="3" key="1">
    <citation type="submission" date="2022-12" db="EMBL/GenBank/DDBJ databases">
        <title>Genome assemblies of Blomia tropicalis.</title>
        <authorList>
            <person name="Cui Y."/>
        </authorList>
    </citation>
    <scope>NUCLEOTIDE SEQUENCE</scope>
    <source>
        <tissue evidence="3">Adult mites</tissue>
    </source>
</reference>
<evidence type="ECO:0000313" key="3">
    <source>
        <dbReference type="EMBL" id="KAJ6218145.1"/>
    </source>
</evidence>
<evidence type="ECO:0000259" key="2">
    <source>
        <dbReference type="Pfam" id="PF10260"/>
    </source>
</evidence>
<feature type="domain" description="SAYSvFN" evidence="2">
    <location>
        <begin position="179"/>
        <end position="236"/>
    </location>
</feature>
<gene>
    <name evidence="3" type="ORF">RDWZM_009302</name>
</gene>
<keyword evidence="1" id="KW-0472">Membrane</keyword>
<dbReference type="OMA" id="LLHERYM"/>
<organism evidence="3 4">
    <name type="scientific">Blomia tropicalis</name>
    <name type="common">Mite</name>
    <dbReference type="NCBI Taxonomy" id="40697"/>
    <lineage>
        <taxon>Eukaryota</taxon>
        <taxon>Metazoa</taxon>
        <taxon>Ecdysozoa</taxon>
        <taxon>Arthropoda</taxon>
        <taxon>Chelicerata</taxon>
        <taxon>Arachnida</taxon>
        <taxon>Acari</taxon>
        <taxon>Acariformes</taxon>
        <taxon>Sarcoptiformes</taxon>
        <taxon>Astigmata</taxon>
        <taxon>Glycyphagoidea</taxon>
        <taxon>Echimyopodidae</taxon>
        <taxon>Blomia</taxon>
    </lineage>
</organism>
<proteinExistence type="predicted"/>
<evidence type="ECO:0000313" key="4">
    <source>
        <dbReference type="Proteomes" id="UP001142055"/>
    </source>
</evidence>
<dbReference type="Proteomes" id="UP001142055">
    <property type="component" value="Chromosome 3"/>
</dbReference>
<dbReference type="AlphaFoldDB" id="A0A9Q0M2V6"/>
<dbReference type="Pfam" id="PF10260">
    <property type="entry name" value="SAYSvFN"/>
    <property type="match status" value="1"/>
</dbReference>
<keyword evidence="1" id="KW-1133">Transmembrane helix</keyword>
<dbReference type="PANTHER" id="PTHR13527:SF0">
    <property type="entry name" value="SAYSVFN DOMAIN-CONTAINING PROTEIN 1"/>
    <property type="match status" value="1"/>
</dbReference>
<keyword evidence="1" id="KW-0812">Transmembrane</keyword>
<keyword evidence="4" id="KW-1185">Reference proteome</keyword>
<accession>A0A9Q0M2V6</accession>